<dbReference type="InterPro" id="IPR023606">
    <property type="entry name" value="CoA-Trfase_III_dom_1_sf"/>
</dbReference>
<organism evidence="1 2">
    <name type="scientific">Peptoniphilus equinus</name>
    <dbReference type="NCBI Taxonomy" id="3016343"/>
    <lineage>
        <taxon>Bacteria</taxon>
        <taxon>Bacillati</taxon>
        <taxon>Bacillota</taxon>
        <taxon>Tissierellia</taxon>
        <taxon>Tissierellales</taxon>
        <taxon>Peptoniphilaceae</taxon>
        <taxon>Peptoniphilus</taxon>
    </lineage>
</organism>
<dbReference type="Gene3D" id="3.40.50.10540">
    <property type="entry name" value="Crotonobetainyl-coa:carnitine coa-transferase, domain 1"/>
    <property type="match status" value="1"/>
</dbReference>
<protein>
    <submittedName>
        <fullName evidence="1">CaiB/BaiF CoA-transferase family protein</fullName>
    </submittedName>
</protein>
<dbReference type="PANTHER" id="PTHR48228:SF5">
    <property type="entry name" value="ALPHA-METHYLACYL-COA RACEMASE"/>
    <property type="match status" value="1"/>
</dbReference>
<dbReference type="EMBL" id="CP115667">
    <property type="protein sequence ID" value="WBW49591.1"/>
    <property type="molecule type" value="Genomic_DNA"/>
</dbReference>
<keyword evidence="2" id="KW-1185">Reference proteome</keyword>
<reference evidence="1 2" key="1">
    <citation type="submission" date="2023-01" db="EMBL/GenBank/DDBJ databases">
        <authorList>
            <person name="Lee S.H."/>
            <person name="Jung H.S."/>
            <person name="Yun J.U."/>
        </authorList>
    </citation>
    <scope>NUCLEOTIDE SEQUENCE [LARGE SCALE GENOMIC DNA]</scope>
    <source>
        <strain evidence="1 2">CBA3646</strain>
    </source>
</reference>
<dbReference type="Proteomes" id="UP001210339">
    <property type="component" value="Chromosome"/>
</dbReference>
<evidence type="ECO:0000313" key="1">
    <source>
        <dbReference type="EMBL" id="WBW49591.1"/>
    </source>
</evidence>
<dbReference type="InterPro" id="IPR044855">
    <property type="entry name" value="CoA-Trfase_III_dom3_sf"/>
</dbReference>
<dbReference type="Pfam" id="PF02515">
    <property type="entry name" value="CoA_transf_3"/>
    <property type="match status" value="1"/>
</dbReference>
<dbReference type="InterPro" id="IPR003673">
    <property type="entry name" value="CoA-Trfase_fam_III"/>
</dbReference>
<dbReference type="RefSeq" id="WP_271191123.1">
    <property type="nucleotide sequence ID" value="NZ_CP115667.1"/>
</dbReference>
<evidence type="ECO:0000313" key="2">
    <source>
        <dbReference type="Proteomes" id="UP001210339"/>
    </source>
</evidence>
<name>A0ABY7QTC0_9FIRM</name>
<proteinExistence type="predicted"/>
<dbReference type="PANTHER" id="PTHR48228">
    <property type="entry name" value="SUCCINYL-COA--D-CITRAMALATE COA-TRANSFERASE"/>
    <property type="match status" value="1"/>
</dbReference>
<dbReference type="Gene3D" id="3.30.1540.10">
    <property type="entry name" value="formyl-coa transferase, domain 3"/>
    <property type="match status" value="1"/>
</dbReference>
<gene>
    <name evidence="1" type="ORF">O6R05_06230</name>
</gene>
<dbReference type="InterPro" id="IPR050509">
    <property type="entry name" value="CoA-transferase_III"/>
</dbReference>
<dbReference type="SUPFAM" id="SSF89796">
    <property type="entry name" value="CoA-transferase family III (CaiB/BaiF)"/>
    <property type="match status" value="1"/>
</dbReference>
<sequence>MDHSLSNLKILDFTTLLPGPFATVMLADMGAEVVRISSKSRYDLVFESGEALDDTLTAPGAWLGRNKKALSLNLKTPEAVAIVKRLIQDYDILIEQFRPGVMERLGLGYETLKALNPRLIYVSITAYGQTGPLKNRAAHDINFLARSGIMHASGRTASGPSLMNTQVGDLAGGALHGIIGLLSAVNERHVSGLGQHVDVAMIDALLPLNTLSAVNYLAGGDEPRREGEPFNGSNLYDFYETADGEYLSVAPLEPKFFNRFCELVPVAGLKEAGPYTRDPELKASLRRHFKGEPLSYWTALFKDEDCCVEPVLTLEEALFNPQTEARDMVTSLDYNGRTIRQVACPIHFSRTDNRYDHIGEPAGKDTYDLLSALGYSATTLQAWDDQGVFD</sequence>
<accession>A0ABY7QTC0</accession>